<dbReference type="PANTHER" id="PTHR42815">
    <property type="entry name" value="FAD-BINDING, PUTATIVE (AFU_ORTHOLOGUE AFUA_6G07600)-RELATED"/>
    <property type="match status" value="1"/>
</dbReference>
<dbReference type="AlphaFoldDB" id="A0A7D9H6Z0"/>
<accession>A0A7D9H6Z0</accession>
<dbReference type="InterPro" id="IPR012349">
    <property type="entry name" value="Split_barrel_FMN-bd"/>
</dbReference>
<gene>
    <name evidence="2" type="ORF">JTBM06_V1_90025</name>
</gene>
<sequence length="197" mass="22602">MCGRIFFNWNQKLTHRFADVTFTEGVKAVQEHYGSRTHNERLQTNFGPNDQLGPRETDFIAQRDTFYIATVGESGWPYVQHRGGPPGFLKVLGPKQLCYADFRGNTQLISIGNASSNDRCSLILMDYPKRRRLKILGHMRVEDARSVAAENLAKVELPEYRAQVERVVFIDVVAFDWNCPQHITRRYTESEFAASSK</sequence>
<organism evidence="2">
    <name type="scientific">uncultured Woeseiaceae bacterium</name>
    <dbReference type="NCBI Taxonomy" id="1983305"/>
    <lineage>
        <taxon>Bacteria</taxon>
        <taxon>Pseudomonadati</taxon>
        <taxon>Pseudomonadota</taxon>
        <taxon>Gammaproteobacteria</taxon>
        <taxon>Woeseiales</taxon>
        <taxon>Woeseiaceae</taxon>
        <taxon>environmental samples</taxon>
    </lineage>
</organism>
<proteinExistence type="predicted"/>
<dbReference type="InterPro" id="IPR011576">
    <property type="entry name" value="Pyridox_Oxase_N"/>
</dbReference>
<name>A0A7D9H6Z0_9GAMM</name>
<evidence type="ECO:0000313" key="2">
    <source>
        <dbReference type="EMBL" id="VUX55736.1"/>
    </source>
</evidence>
<dbReference type="PANTHER" id="PTHR42815:SF2">
    <property type="entry name" value="FAD-BINDING, PUTATIVE (AFU_ORTHOLOGUE AFUA_6G07600)-RELATED"/>
    <property type="match status" value="1"/>
</dbReference>
<protein>
    <submittedName>
        <fullName evidence="2">FMN-binding pyridoxamine 5'-phosphate oxidase-related protein protein</fullName>
    </submittedName>
</protein>
<evidence type="ECO:0000259" key="1">
    <source>
        <dbReference type="Pfam" id="PF01243"/>
    </source>
</evidence>
<dbReference type="EMBL" id="LR633967">
    <property type="protein sequence ID" value="VUX55736.1"/>
    <property type="molecule type" value="Genomic_DNA"/>
</dbReference>
<dbReference type="Pfam" id="PF01243">
    <property type="entry name" value="PNPOx_N"/>
    <property type="match status" value="1"/>
</dbReference>
<reference evidence="2" key="1">
    <citation type="submission" date="2019-07" db="EMBL/GenBank/DDBJ databases">
        <authorList>
            <person name="Weber M."/>
            <person name="Kostadinov I."/>
            <person name="Kostadinov D I."/>
        </authorList>
    </citation>
    <scope>NUCLEOTIDE SEQUENCE</scope>
    <source>
        <strain evidence="2">Gfbio:sag-sample-m06:053724c1-46a9-4a36-b237-ea2bf867836b</strain>
    </source>
</reference>
<dbReference type="SUPFAM" id="SSF50475">
    <property type="entry name" value="FMN-binding split barrel"/>
    <property type="match status" value="1"/>
</dbReference>
<dbReference type="Gene3D" id="2.30.110.10">
    <property type="entry name" value="Electron Transport, Fmn-binding Protein, Chain A"/>
    <property type="match status" value="1"/>
</dbReference>
<feature type="domain" description="Pyridoxamine 5'-phosphate oxidase N-terminal" evidence="1">
    <location>
        <begin position="58"/>
        <end position="147"/>
    </location>
</feature>